<feature type="transmembrane region" description="Helical" evidence="1">
    <location>
        <begin position="6"/>
        <end position="29"/>
    </location>
</feature>
<feature type="transmembrane region" description="Helical" evidence="1">
    <location>
        <begin position="50"/>
        <end position="68"/>
    </location>
</feature>
<feature type="transmembrane region" description="Helical" evidence="1">
    <location>
        <begin position="105"/>
        <end position="127"/>
    </location>
</feature>
<dbReference type="InterPro" id="IPR007360">
    <property type="entry name" value="SirB"/>
</dbReference>
<dbReference type="PIRSF" id="PIRSF005610">
    <property type="entry name" value="SirB"/>
    <property type="match status" value="1"/>
</dbReference>
<feature type="transmembrane region" description="Helical" evidence="1">
    <location>
        <begin position="74"/>
        <end position="93"/>
    </location>
</feature>
<reference evidence="2 3" key="1">
    <citation type="submission" date="2021-08" db="EMBL/GenBank/DDBJ databases">
        <title>Culture and genomic analysis of Symbiopectobacterium purcellii sp. nov. gen. nov., isolated from the leafhopper Empoasca decipiens.</title>
        <authorList>
            <person name="Nadal-Jimenez P."/>
            <person name="Siozios S."/>
            <person name="Halliday N."/>
            <person name="Camara M."/>
            <person name="Hurst G.D.D."/>
        </authorList>
    </citation>
    <scope>NUCLEOTIDE SEQUENCE [LARGE SCALE GENOMIC DNA]</scope>
    <source>
        <strain evidence="2 3">SyEd1</strain>
    </source>
</reference>
<gene>
    <name evidence="2" type="ORF">K6K13_09845</name>
</gene>
<evidence type="ECO:0000313" key="2">
    <source>
        <dbReference type="EMBL" id="QZN97591.1"/>
    </source>
</evidence>
<sequence>MSYHAVVLTLHVLAAVVTLCLFVTRFYWLCRHSPTLQQRWVKVVPHINDTLLLASGIALIVINRFYPFSAQESWLTAKLFGVIIYILLGHIALGRRQRSLSLRWVTFILALMCFFLIAQAAITKLAFLME</sequence>
<evidence type="ECO:0000313" key="3">
    <source>
        <dbReference type="Proteomes" id="UP000825886"/>
    </source>
</evidence>
<dbReference type="RefSeq" id="WP_222160628.1">
    <property type="nucleotide sequence ID" value="NZ_CP081864.1"/>
</dbReference>
<keyword evidence="1" id="KW-0812">Transmembrane</keyword>
<protein>
    <submittedName>
        <fullName evidence="2">SirB2 family protein</fullName>
    </submittedName>
</protein>
<dbReference type="PANTHER" id="PTHR39594">
    <property type="entry name" value="PROTEIN YCHQ"/>
    <property type="match status" value="1"/>
</dbReference>
<organism evidence="2 3">
    <name type="scientific">Symbiopectobacterium purcellii</name>
    <dbReference type="NCBI Taxonomy" id="2871826"/>
    <lineage>
        <taxon>Bacteria</taxon>
        <taxon>Pseudomonadati</taxon>
        <taxon>Pseudomonadota</taxon>
        <taxon>Gammaproteobacteria</taxon>
        <taxon>Enterobacterales</taxon>
        <taxon>Enterobacteriaceae</taxon>
    </lineage>
</organism>
<accession>A0ABX9AT96</accession>
<dbReference type="Pfam" id="PF04247">
    <property type="entry name" value="SirB"/>
    <property type="match status" value="1"/>
</dbReference>
<proteinExistence type="predicted"/>
<dbReference type="EMBL" id="CP081864">
    <property type="protein sequence ID" value="QZN97591.1"/>
    <property type="molecule type" value="Genomic_DNA"/>
</dbReference>
<evidence type="ECO:0000256" key="1">
    <source>
        <dbReference type="SAM" id="Phobius"/>
    </source>
</evidence>
<dbReference type="PANTHER" id="PTHR39594:SF1">
    <property type="entry name" value="PROTEIN YCHQ"/>
    <property type="match status" value="1"/>
</dbReference>
<keyword evidence="3" id="KW-1185">Reference proteome</keyword>
<keyword evidence="1" id="KW-0472">Membrane</keyword>
<name>A0ABX9AT96_9ENTR</name>
<dbReference type="Proteomes" id="UP000825886">
    <property type="component" value="Chromosome"/>
</dbReference>
<keyword evidence="1" id="KW-1133">Transmembrane helix</keyword>